<evidence type="ECO:0000256" key="1">
    <source>
        <dbReference type="ARBA" id="ARBA00008591"/>
    </source>
</evidence>
<dbReference type="InterPro" id="IPR052912">
    <property type="entry name" value="UPF0111_domain"/>
</dbReference>
<sequence length="210" mass="23674">MRFKLRPSEDAFYEYFNQAAQNLVRGAELLSGLTAGASAEQIQGISEGLQEVEHQNDDVTHALYNKINSTFITPFDREDIYRLGSLLDDVMDAMESAGNLVYLYGLSSIPALPREMSEQIETLNQLAKLTAEAMPRLKGMKDLEPYWIEVNRLENEGDRSYRMLLVRLFSGEYDPLNVLKMKEVADDLEAAIDAFEHVANTVETIAAKES</sequence>
<evidence type="ECO:0000313" key="2">
    <source>
        <dbReference type="EMBL" id="GID16332.1"/>
    </source>
</evidence>
<proteinExistence type="inferred from homology"/>
<accession>A0A8J3JH74</accession>
<dbReference type="PANTHER" id="PTHR37298">
    <property type="entry name" value="UPF0111 PROTEIN YKAA"/>
    <property type="match status" value="1"/>
</dbReference>
<name>A0A8J3JH74_9ACTN</name>
<dbReference type="Proteomes" id="UP000612808">
    <property type="component" value="Unassembled WGS sequence"/>
</dbReference>
<dbReference type="InterPro" id="IPR018445">
    <property type="entry name" value="Put_Phosphate_transp_reg"/>
</dbReference>
<keyword evidence="3" id="KW-1185">Reference proteome</keyword>
<dbReference type="EMBL" id="BOMB01000057">
    <property type="protein sequence ID" value="GID16332.1"/>
    <property type="molecule type" value="Genomic_DNA"/>
</dbReference>
<organism evidence="2 3">
    <name type="scientific">Actinocatenispora rupis</name>
    <dbReference type="NCBI Taxonomy" id="519421"/>
    <lineage>
        <taxon>Bacteria</taxon>
        <taxon>Bacillati</taxon>
        <taxon>Actinomycetota</taxon>
        <taxon>Actinomycetes</taxon>
        <taxon>Micromonosporales</taxon>
        <taxon>Micromonosporaceae</taxon>
        <taxon>Actinocatenispora</taxon>
    </lineage>
</organism>
<dbReference type="Gene3D" id="1.20.58.220">
    <property type="entry name" value="Phosphate transport system protein phou homolog 2, domain 2"/>
    <property type="match status" value="1"/>
</dbReference>
<evidence type="ECO:0000313" key="3">
    <source>
        <dbReference type="Proteomes" id="UP000612808"/>
    </source>
</evidence>
<dbReference type="InterPro" id="IPR038078">
    <property type="entry name" value="PhoU-like_sf"/>
</dbReference>
<protein>
    <submittedName>
        <fullName evidence="2">Phosphate transport regulator</fullName>
    </submittedName>
</protein>
<comment type="caution">
    <text evidence="2">The sequence shown here is derived from an EMBL/GenBank/DDBJ whole genome shotgun (WGS) entry which is preliminary data.</text>
</comment>
<dbReference type="PANTHER" id="PTHR37298:SF1">
    <property type="entry name" value="UPF0111 PROTEIN YKAA"/>
    <property type="match status" value="1"/>
</dbReference>
<comment type="similarity">
    <text evidence="1">Belongs to the UPF0111 family.</text>
</comment>
<dbReference type="Pfam" id="PF01865">
    <property type="entry name" value="PhoU_div"/>
    <property type="match status" value="1"/>
</dbReference>
<dbReference type="RefSeq" id="WP_203665006.1">
    <property type="nucleotide sequence ID" value="NZ_BAAAZM010000001.1"/>
</dbReference>
<reference evidence="2" key="1">
    <citation type="submission" date="2021-01" db="EMBL/GenBank/DDBJ databases">
        <title>Whole genome shotgun sequence of Actinocatenispora rupis NBRC 107355.</title>
        <authorList>
            <person name="Komaki H."/>
            <person name="Tamura T."/>
        </authorList>
    </citation>
    <scope>NUCLEOTIDE SEQUENCE</scope>
    <source>
        <strain evidence="2">NBRC 107355</strain>
    </source>
</reference>
<dbReference type="AlphaFoldDB" id="A0A8J3JH74"/>
<gene>
    <name evidence="2" type="ORF">Aru02nite_72210</name>
</gene>